<evidence type="ECO:0000256" key="7">
    <source>
        <dbReference type="ARBA" id="ARBA00022949"/>
    </source>
</evidence>
<evidence type="ECO:0000256" key="5">
    <source>
        <dbReference type="ARBA" id="ARBA00022737"/>
    </source>
</evidence>
<comment type="subcellular location">
    <subcellularLocation>
        <location evidence="2">Cell junction</location>
        <location evidence="2">Focal adhesion</location>
    </subcellularLocation>
    <subcellularLocation>
        <location evidence="1">Cytoplasm</location>
        <location evidence="1">Cytoskeleton</location>
    </subcellularLocation>
</comment>
<dbReference type="Pfam" id="PF00412">
    <property type="entry name" value="LIM"/>
    <property type="match status" value="4"/>
</dbReference>
<keyword evidence="8 10" id="KW-0440">LIM domain</keyword>
<sequence length="482" mass="53218">MYKPSDALLQDLEATIPPPINCGPKPAISQGHNEDVIFDIQPELNGNAANDMTTNMSTLQGNLSELDSLLEDLYNTEDAPAKAKHEPPPQFPTEDASVTISPSLPKRKSDDIDNILEELEDNDRQNNDGISSSKSTTDRSSPISATSAAQQLDDLMASLVDFQLDQRESTVSVGSDKSDPPYAKPEKSKSKPTSPLDKPAPAIPQPLPIPTPVAANPNDLDAMLKDMNTDLVRQGIRAASKGNCGACGKPVMGEVTTALGKVWHPEHFVCAVCDEEIGKKTFFEREGKPYCENDYHKLFSPTCAYCNQPVLGQCVTALNNTWHPEHFFCAMCSNFFGDEGFHEHEGKPYCRADFYNMFAPKCAGCLKPILANYISAMNVQWHPECFVCRECLAPFTNGSFFELDGQPYCETHYYLLRGSLCSGCQKPITGRCITAMGKKFHPEHFVCAFCLKQLNKGTFKEQNDKPYCHQCFSKLFGLPNSV</sequence>
<dbReference type="CDD" id="cd09337">
    <property type="entry name" value="LIM2_Paxillin_like"/>
    <property type="match status" value="1"/>
</dbReference>
<feature type="domain" description="LIM zinc-binding" evidence="12">
    <location>
        <begin position="420"/>
        <end position="478"/>
    </location>
</feature>
<dbReference type="PANTHER" id="PTHR24216:SF8">
    <property type="entry name" value="PAXILLIN, ISOFORM F"/>
    <property type="match status" value="1"/>
</dbReference>
<evidence type="ECO:0000256" key="1">
    <source>
        <dbReference type="ARBA" id="ARBA00004245"/>
    </source>
</evidence>
<proteinExistence type="predicted"/>
<evidence type="ECO:0000256" key="3">
    <source>
        <dbReference type="ARBA" id="ARBA00022490"/>
    </source>
</evidence>
<feature type="compositionally biased region" description="Basic and acidic residues" evidence="11">
    <location>
        <begin position="176"/>
        <end position="189"/>
    </location>
</feature>
<evidence type="ECO:0000313" key="14">
    <source>
        <dbReference type="Proteomes" id="UP001642483"/>
    </source>
</evidence>
<feature type="compositionally biased region" description="Low complexity" evidence="11">
    <location>
        <begin position="130"/>
        <end position="144"/>
    </location>
</feature>
<dbReference type="InterPro" id="IPR047075">
    <property type="entry name" value="Paxillin_TGFB1I1_LIM_dom1"/>
</dbReference>
<keyword evidence="14" id="KW-1185">Reference proteome</keyword>
<reference evidence="13 14" key="1">
    <citation type="submission" date="2024-02" db="EMBL/GenBank/DDBJ databases">
        <authorList>
            <person name="Daric V."/>
            <person name="Darras S."/>
        </authorList>
    </citation>
    <scope>NUCLEOTIDE SEQUENCE [LARGE SCALE GENOMIC DNA]</scope>
</reference>
<evidence type="ECO:0000256" key="10">
    <source>
        <dbReference type="PROSITE-ProRule" id="PRU00125"/>
    </source>
</evidence>
<keyword evidence="4 10" id="KW-0479">Metal-binding</keyword>
<dbReference type="CDD" id="cd09411">
    <property type="entry name" value="LIM4_Paxillin"/>
    <property type="match status" value="1"/>
</dbReference>
<comment type="caution">
    <text evidence="13">The sequence shown here is derived from an EMBL/GenBank/DDBJ whole genome shotgun (WGS) entry which is preliminary data.</text>
</comment>
<evidence type="ECO:0000256" key="9">
    <source>
        <dbReference type="ARBA" id="ARBA00023212"/>
    </source>
</evidence>
<dbReference type="CDD" id="cd09338">
    <property type="entry name" value="LIM3_Paxillin_like"/>
    <property type="match status" value="1"/>
</dbReference>
<dbReference type="PROSITE" id="PS50023">
    <property type="entry name" value="LIM_DOMAIN_2"/>
    <property type="match status" value="4"/>
</dbReference>
<protein>
    <recommendedName>
        <fullName evidence="12">LIM zinc-binding domain-containing protein</fullName>
    </recommendedName>
</protein>
<keyword evidence="9" id="KW-0206">Cytoskeleton</keyword>
<evidence type="ECO:0000313" key="13">
    <source>
        <dbReference type="EMBL" id="CAK8697132.1"/>
    </source>
</evidence>
<evidence type="ECO:0000256" key="6">
    <source>
        <dbReference type="ARBA" id="ARBA00022833"/>
    </source>
</evidence>
<evidence type="ECO:0000259" key="12">
    <source>
        <dbReference type="PROSITE" id="PS50023"/>
    </source>
</evidence>
<dbReference type="SMART" id="SM00132">
    <property type="entry name" value="LIM"/>
    <property type="match status" value="4"/>
</dbReference>
<keyword evidence="7" id="KW-0965">Cell junction</keyword>
<keyword evidence="6 10" id="KW-0862">Zinc</keyword>
<dbReference type="InterPro" id="IPR001781">
    <property type="entry name" value="Znf_LIM"/>
</dbReference>
<dbReference type="Proteomes" id="UP001642483">
    <property type="component" value="Unassembled WGS sequence"/>
</dbReference>
<evidence type="ECO:0000256" key="8">
    <source>
        <dbReference type="ARBA" id="ARBA00023038"/>
    </source>
</evidence>
<dbReference type="InterPro" id="IPR001904">
    <property type="entry name" value="Paxillin_Lim_dom4"/>
</dbReference>
<feature type="region of interest" description="Disordered" evidence="11">
    <location>
        <begin position="76"/>
        <end position="146"/>
    </location>
</feature>
<feature type="compositionally biased region" description="Acidic residues" evidence="11">
    <location>
        <begin position="112"/>
        <end position="121"/>
    </location>
</feature>
<dbReference type="SUPFAM" id="SSF57716">
    <property type="entry name" value="Glucocorticoid receptor-like (DNA-binding domain)"/>
    <property type="match status" value="5"/>
</dbReference>
<organism evidence="13 14">
    <name type="scientific">Clavelina lepadiformis</name>
    <name type="common">Light-bulb sea squirt</name>
    <name type="synonym">Ascidia lepadiformis</name>
    <dbReference type="NCBI Taxonomy" id="159417"/>
    <lineage>
        <taxon>Eukaryota</taxon>
        <taxon>Metazoa</taxon>
        <taxon>Chordata</taxon>
        <taxon>Tunicata</taxon>
        <taxon>Ascidiacea</taxon>
        <taxon>Aplousobranchia</taxon>
        <taxon>Clavelinidae</taxon>
        <taxon>Clavelina</taxon>
    </lineage>
</organism>
<keyword evidence="3" id="KW-0963">Cytoplasm</keyword>
<feature type="domain" description="LIM zinc-binding" evidence="12">
    <location>
        <begin position="302"/>
        <end position="359"/>
    </location>
</feature>
<evidence type="ECO:0000256" key="4">
    <source>
        <dbReference type="ARBA" id="ARBA00022723"/>
    </source>
</evidence>
<gene>
    <name evidence="13" type="ORF">CVLEPA_LOCUS30409</name>
</gene>
<keyword evidence="5" id="KW-0677">Repeat</keyword>
<evidence type="ECO:0000256" key="2">
    <source>
        <dbReference type="ARBA" id="ARBA00004246"/>
    </source>
</evidence>
<dbReference type="PROSITE" id="PS00478">
    <property type="entry name" value="LIM_DOMAIN_1"/>
    <property type="match status" value="3"/>
</dbReference>
<accession>A0ABP0GZF3</accession>
<dbReference type="PANTHER" id="PTHR24216">
    <property type="entry name" value="PAXILLIN-RELATED"/>
    <property type="match status" value="1"/>
</dbReference>
<feature type="region of interest" description="Disordered" evidence="11">
    <location>
        <begin position="168"/>
        <end position="209"/>
    </location>
</feature>
<name>A0ABP0GZF3_CLALP</name>
<dbReference type="Gene3D" id="2.10.110.10">
    <property type="entry name" value="Cysteine Rich Protein"/>
    <property type="match status" value="4"/>
</dbReference>
<feature type="domain" description="LIM zinc-binding" evidence="12">
    <location>
        <begin position="360"/>
        <end position="419"/>
    </location>
</feature>
<feature type="domain" description="LIM zinc-binding" evidence="12">
    <location>
        <begin position="242"/>
        <end position="301"/>
    </location>
</feature>
<dbReference type="CDD" id="cd09336">
    <property type="entry name" value="LIM1_Paxillin_like"/>
    <property type="match status" value="1"/>
</dbReference>
<dbReference type="EMBL" id="CAWYQH010000163">
    <property type="protein sequence ID" value="CAK8697132.1"/>
    <property type="molecule type" value="Genomic_DNA"/>
</dbReference>
<evidence type="ECO:0000256" key="11">
    <source>
        <dbReference type="SAM" id="MobiDB-lite"/>
    </source>
</evidence>